<dbReference type="RefSeq" id="WP_269927067.1">
    <property type="nucleotide sequence ID" value="NZ_JAMKBJ010000011.1"/>
</dbReference>
<dbReference type="PROSITE" id="PS51186">
    <property type="entry name" value="GNAT"/>
    <property type="match status" value="1"/>
</dbReference>
<dbReference type="InterPro" id="IPR050276">
    <property type="entry name" value="MshD_Acetyltransferase"/>
</dbReference>
<keyword evidence="3" id="KW-1185">Reference proteome</keyword>
<dbReference type="AlphaFoldDB" id="A0A9X3LHE2"/>
<evidence type="ECO:0000313" key="2">
    <source>
        <dbReference type="EMBL" id="MCZ8537998.1"/>
    </source>
</evidence>
<dbReference type="InterPro" id="IPR000182">
    <property type="entry name" value="GNAT_dom"/>
</dbReference>
<accession>A0A9X3LHE2</accession>
<protein>
    <submittedName>
        <fullName evidence="2">GNAT family N-acetyltransferase</fullName>
    </submittedName>
</protein>
<dbReference type="Proteomes" id="UP001152173">
    <property type="component" value="Unassembled WGS sequence"/>
</dbReference>
<dbReference type="EMBL" id="JAMKBJ010000011">
    <property type="protein sequence ID" value="MCZ8537998.1"/>
    <property type="molecule type" value="Genomic_DNA"/>
</dbReference>
<dbReference type="Pfam" id="PF00583">
    <property type="entry name" value="Acetyltransf_1"/>
    <property type="match status" value="1"/>
</dbReference>
<proteinExistence type="predicted"/>
<dbReference type="Gene3D" id="3.40.630.30">
    <property type="match status" value="1"/>
</dbReference>
<organism evidence="2 3">
    <name type="scientific">Paenisporosarcina quisquiliarum</name>
    <dbReference type="NCBI Taxonomy" id="365346"/>
    <lineage>
        <taxon>Bacteria</taxon>
        <taxon>Bacillati</taxon>
        <taxon>Bacillota</taxon>
        <taxon>Bacilli</taxon>
        <taxon>Bacillales</taxon>
        <taxon>Caryophanaceae</taxon>
        <taxon>Paenisporosarcina</taxon>
    </lineage>
</organism>
<gene>
    <name evidence="2" type="ORF">M9R32_12450</name>
</gene>
<sequence>MIELKYSKDLEAVSRFIANMNKITQHHVGYCGINEKEILHTLLNDFSDFPLEESLVVAYENDTMIGVLGFDIDGNTRNAEIWGPFVNHDEWQQVSIMMWDQLVRQLPLSLNNAHGFYQIHNSNCTSFMKRLGATNKGEHLILTITRSHLQPSIEAKCEVAEMTSDEYDSFKLLHEEAFKHAYFTAEEIIEKINNGHKVFVASSEGKLLGYVFCEANPNFSEGDIHFIAVTPHARNRGIGKQLLNESLKFLFSFHEINEITLCVKRSNEAAISIYKKVGFEEEHQLVTYELTI</sequence>
<dbReference type="SUPFAM" id="SSF55729">
    <property type="entry name" value="Acyl-CoA N-acyltransferases (Nat)"/>
    <property type="match status" value="1"/>
</dbReference>
<comment type="caution">
    <text evidence="2">The sequence shown here is derived from an EMBL/GenBank/DDBJ whole genome shotgun (WGS) entry which is preliminary data.</text>
</comment>
<evidence type="ECO:0000313" key="3">
    <source>
        <dbReference type="Proteomes" id="UP001152173"/>
    </source>
</evidence>
<reference evidence="2" key="1">
    <citation type="submission" date="2022-05" db="EMBL/GenBank/DDBJ databases">
        <authorList>
            <person name="Colautti A."/>
            <person name="Iacumin L."/>
        </authorList>
    </citation>
    <scope>NUCLEOTIDE SEQUENCE</scope>
    <source>
        <strain evidence="2">SK 55</strain>
    </source>
</reference>
<dbReference type="InterPro" id="IPR016181">
    <property type="entry name" value="Acyl_CoA_acyltransferase"/>
</dbReference>
<name>A0A9X3LHE2_9BACL</name>
<dbReference type="GO" id="GO:0016747">
    <property type="term" value="F:acyltransferase activity, transferring groups other than amino-acyl groups"/>
    <property type="evidence" value="ECO:0007669"/>
    <property type="project" value="InterPro"/>
</dbReference>
<dbReference type="CDD" id="cd04301">
    <property type="entry name" value="NAT_SF"/>
    <property type="match status" value="1"/>
</dbReference>
<dbReference type="PANTHER" id="PTHR43617">
    <property type="entry name" value="L-AMINO ACID N-ACETYLTRANSFERASE"/>
    <property type="match status" value="1"/>
</dbReference>
<feature type="domain" description="N-acetyltransferase" evidence="1">
    <location>
        <begin position="157"/>
        <end position="292"/>
    </location>
</feature>
<evidence type="ECO:0000259" key="1">
    <source>
        <dbReference type="PROSITE" id="PS51186"/>
    </source>
</evidence>